<name>A0A6A6ZM51_9PLEO</name>
<feature type="compositionally biased region" description="Pro residues" evidence="1">
    <location>
        <begin position="51"/>
        <end position="62"/>
    </location>
</feature>
<dbReference type="AlphaFoldDB" id="A0A6A6ZM51"/>
<evidence type="ECO:0000313" key="3">
    <source>
        <dbReference type="Proteomes" id="UP000799424"/>
    </source>
</evidence>
<protein>
    <submittedName>
        <fullName evidence="2">Uncharacterized protein</fullName>
    </submittedName>
</protein>
<dbReference type="EMBL" id="MU006237">
    <property type="protein sequence ID" value="KAF2821414.1"/>
    <property type="molecule type" value="Genomic_DNA"/>
</dbReference>
<keyword evidence="3" id="KW-1185">Reference proteome</keyword>
<evidence type="ECO:0000256" key="1">
    <source>
        <dbReference type="SAM" id="MobiDB-lite"/>
    </source>
</evidence>
<feature type="region of interest" description="Disordered" evidence="1">
    <location>
        <begin position="1"/>
        <end position="34"/>
    </location>
</feature>
<accession>A0A6A6ZM51</accession>
<sequence length="161" mass="17693">MNFSCATTHPTHPIPPPLSRIEQNAPDHSLHTHAPHTPLIQLHHRLSCTPHAPPPRPNPGPCKPESVESGPLHAHQHSDQTQTGKYNSSAHTQAACSRCWRLRAERKIGVRLTVGLDCWVGAVLGLDGGWRRGEGLTREDVCMQVALEWWNGCGFSGGYRA</sequence>
<evidence type="ECO:0000313" key="2">
    <source>
        <dbReference type="EMBL" id="KAF2821414.1"/>
    </source>
</evidence>
<dbReference type="Proteomes" id="UP000799424">
    <property type="component" value="Unassembled WGS sequence"/>
</dbReference>
<organism evidence="2 3">
    <name type="scientific">Ophiobolus disseminans</name>
    <dbReference type="NCBI Taxonomy" id="1469910"/>
    <lineage>
        <taxon>Eukaryota</taxon>
        <taxon>Fungi</taxon>
        <taxon>Dikarya</taxon>
        <taxon>Ascomycota</taxon>
        <taxon>Pezizomycotina</taxon>
        <taxon>Dothideomycetes</taxon>
        <taxon>Pleosporomycetidae</taxon>
        <taxon>Pleosporales</taxon>
        <taxon>Pleosporineae</taxon>
        <taxon>Phaeosphaeriaceae</taxon>
        <taxon>Ophiobolus</taxon>
    </lineage>
</organism>
<proteinExistence type="predicted"/>
<feature type="region of interest" description="Disordered" evidence="1">
    <location>
        <begin position="46"/>
        <end position="87"/>
    </location>
</feature>
<gene>
    <name evidence="2" type="ORF">CC86DRAFT_104053</name>
</gene>
<reference evidence="2" key="1">
    <citation type="journal article" date="2020" name="Stud. Mycol.">
        <title>101 Dothideomycetes genomes: a test case for predicting lifestyles and emergence of pathogens.</title>
        <authorList>
            <person name="Haridas S."/>
            <person name="Albert R."/>
            <person name="Binder M."/>
            <person name="Bloem J."/>
            <person name="Labutti K."/>
            <person name="Salamov A."/>
            <person name="Andreopoulos B."/>
            <person name="Baker S."/>
            <person name="Barry K."/>
            <person name="Bills G."/>
            <person name="Bluhm B."/>
            <person name="Cannon C."/>
            <person name="Castanera R."/>
            <person name="Culley D."/>
            <person name="Daum C."/>
            <person name="Ezra D."/>
            <person name="Gonzalez J."/>
            <person name="Henrissat B."/>
            <person name="Kuo A."/>
            <person name="Liang C."/>
            <person name="Lipzen A."/>
            <person name="Lutzoni F."/>
            <person name="Magnuson J."/>
            <person name="Mondo S."/>
            <person name="Nolan M."/>
            <person name="Ohm R."/>
            <person name="Pangilinan J."/>
            <person name="Park H.-J."/>
            <person name="Ramirez L."/>
            <person name="Alfaro M."/>
            <person name="Sun H."/>
            <person name="Tritt A."/>
            <person name="Yoshinaga Y."/>
            <person name="Zwiers L.-H."/>
            <person name="Turgeon B."/>
            <person name="Goodwin S."/>
            <person name="Spatafora J."/>
            <person name="Crous P."/>
            <person name="Grigoriev I."/>
        </authorList>
    </citation>
    <scope>NUCLEOTIDE SEQUENCE</scope>
    <source>
        <strain evidence="2">CBS 113818</strain>
    </source>
</reference>